<dbReference type="InterPro" id="IPR027278">
    <property type="entry name" value="ACCD_DCysDesulf"/>
</dbReference>
<evidence type="ECO:0000256" key="1">
    <source>
        <dbReference type="ARBA" id="ARBA00001933"/>
    </source>
</evidence>
<evidence type="ECO:0000256" key="2">
    <source>
        <dbReference type="ARBA" id="ARBA00008639"/>
    </source>
</evidence>
<evidence type="ECO:0000313" key="8">
    <source>
        <dbReference type="Proteomes" id="UP000324376"/>
    </source>
</evidence>
<reference evidence="7 8" key="1">
    <citation type="submission" date="2019-07" db="EMBL/GenBank/DDBJ databases">
        <title>Genomic Encyclopedia of Archaeal and Bacterial Type Strains, Phase II (KMG-II): from individual species to whole genera.</title>
        <authorList>
            <person name="Goeker M."/>
        </authorList>
    </citation>
    <scope>NUCLEOTIDE SEQUENCE [LARGE SCALE GENOMIC DNA]</scope>
    <source>
        <strain evidence="7 8">DSM 17527</strain>
    </source>
</reference>
<keyword evidence="8" id="KW-1185">Reference proteome</keyword>
<dbReference type="PANTHER" id="PTHR43780:SF2">
    <property type="entry name" value="1-AMINOCYCLOPROPANE-1-CARBOXYLATE DEAMINASE-RELATED"/>
    <property type="match status" value="1"/>
</dbReference>
<evidence type="ECO:0000259" key="6">
    <source>
        <dbReference type="Pfam" id="PF00291"/>
    </source>
</evidence>
<dbReference type="PIRSF" id="PIRSF006278">
    <property type="entry name" value="ACCD_DCysDesulf"/>
    <property type="match status" value="1"/>
</dbReference>
<dbReference type="InterPro" id="IPR001926">
    <property type="entry name" value="TrpB-like_PALP"/>
</dbReference>
<name>A0A5S5CDE0_9FLAO</name>
<dbReference type="PANTHER" id="PTHR43780">
    <property type="entry name" value="1-AMINOCYCLOPROPANE-1-CARBOXYLATE DEAMINASE-RELATED"/>
    <property type="match status" value="1"/>
</dbReference>
<proteinExistence type="inferred from homology"/>
<dbReference type="EMBL" id="VNHU01000001">
    <property type="protein sequence ID" value="TYP77395.1"/>
    <property type="molecule type" value="Genomic_DNA"/>
</dbReference>
<dbReference type="InterPro" id="IPR036052">
    <property type="entry name" value="TrpB-like_PALP_sf"/>
</dbReference>
<dbReference type="Gene3D" id="3.40.50.1100">
    <property type="match status" value="2"/>
</dbReference>
<comment type="similarity">
    <text evidence="2">Belongs to the ACC deaminase/D-cysteine desulfhydrase family.</text>
</comment>
<dbReference type="SUPFAM" id="SSF53686">
    <property type="entry name" value="Tryptophan synthase beta subunit-like PLP-dependent enzymes"/>
    <property type="match status" value="1"/>
</dbReference>
<keyword evidence="3 5" id="KW-0663">Pyridoxal phosphate</keyword>
<dbReference type="GO" id="GO:0019148">
    <property type="term" value="F:D-cysteine desulfhydrase activity"/>
    <property type="evidence" value="ECO:0007669"/>
    <property type="project" value="TreeGrafter"/>
</dbReference>
<comment type="cofactor">
    <cofactor evidence="1">
        <name>pyridoxal 5'-phosphate</name>
        <dbReference type="ChEBI" id="CHEBI:597326"/>
    </cofactor>
</comment>
<accession>A0A5S5CDE0</accession>
<comment type="caution">
    <text evidence="7">The sequence shown here is derived from an EMBL/GenBank/DDBJ whole genome shotgun (WGS) entry which is preliminary data.</text>
</comment>
<dbReference type="RefSeq" id="WP_148781407.1">
    <property type="nucleotide sequence ID" value="NZ_VNHU01000001.1"/>
</dbReference>
<evidence type="ECO:0000256" key="3">
    <source>
        <dbReference type="ARBA" id="ARBA00022898"/>
    </source>
</evidence>
<evidence type="ECO:0000256" key="4">
    <source>
        <dbReference type="PIRSR" id="PIRSR006278-1"/>
    </source>
</evidence>
<feature type="modified residue" description="N6-(pyridoxal phosphate)lysine" evidence="5">
    <location>
        <position position="46"/>
    </location>
</feature>
<organism evidence="7 8">
    <name type="scientific">Aquimarina intermedia</name>
    <dbReference type="NCBI Taxonomy" id="350814"/>
    <lineage>
        <taxon>Bacteria</taxon>
        <taxon>Pseudomonadati</taxon>
        <taxon>Bacteroidota</taxon>
        <taxon>Flavobacteriia</taxon>
        <taxon>Flavobacteriales</taxon>
        <taxon>Flavobacteriaceae</taxon>
        <taxon>Aquimarina</taxon>
    </lineage>
</organism>
<dbReference type="OrthoDB" id="9801249at2"/>
<dbReference type="AlphaFoldDB" id="A0A5S5CDE0"/>
<evidence type="ECO:0000256" key="5">
    <source>
        <dbReference type="PIRSR" id="PIRSR006278-2"/>
    </source>
</evidence>
<protein>
    <submittedName>
        <fullName evidence="7">1-aminocyclopropane-1-carboxylate deaminase</fullName>
    </submittedName>
</protein>
<evidence type="ECO:0000313" key="7">
    <source>
        <dbReference type="EMBL" id="TYP77395.1"/>
    </source>
</evidence>
<gene>
    <name evidence="7" type="ORF">BD809_101550</name>
</gene>
<sequence>MTPSFTLEDKIISRNDSVSGTLLAEKGISLHVKREDLIHKHISGNKFRKLKYNVKAAQKEGHTKLLTFGGAFSNHIAATAAAGKLVGMQTVGVIRGEELGVNLEKTLLHNETLRYAVSQGMQLYFIDRASYREKESTEILTQLQNQFGTFYLIPEGGTNELAVQGCKEVLTAADADYDVICCSVGTGGTIAGIIETAFPHQKVLAFPALKGDFVEDMLLTHTTKKNYKVINRYHFGGYGKVTDELVTFINTFYKTYQIPLDPIYTGKMMFGIFDLIKTDYFNRNTRILAIHTGGIQGVAGINHRLRQKNSPQIKIC</sequence>
<feature type="active site" description="Nucleophile" evidence="4">
    <location>
        <position position="73"/>
    </location>
</feature>
<dbReference type="Pfam" id="PF00291">
    <property type="entry name" value="PALP"/>
    <property type="match status" value="1"/>
</dbReference>
<feature type="domain" description="Tryptophan synthase beta chain-like PALP" evidence="6">
    <location>
        <begin position="24"/>
        <end position="293"/>
    </location>
</feature>
<dbReference type="Proteomes" id="UP000324376">
    <property type="component" value="Unassembled WGS sequence"/>
</dbReference>